<dbReference type="EMBL" id="SJPW01000003">
    <property type="protein sequence ID" value="TWU56580.1"/>
    <property type="molecule type" value="Genomic_DNA"/>
</dbReference>
<dbReference type="Pfam" id="PF00521">
    <property type="entry name" value="DNA_topoisoIV"/>
    <property type="match status" value="1"/>
</dbReference>
<dbReference type="GO" id="GO:0003918">
    <property type="term" value="F:DNA topoisomerase type II (double strand cut, ATP-hydrolyzing) activity"/>
    <property type="evidence" value="ECO:0007669"/>
    <property type="project" value="UniProtKB-EC"/>
</dbReference>
<evidence type="ECO:0000256" key="6">
    <source>
        <dbReference type="ARBA" id="ARBA00023235"/>
    </source>
</evidence>
<keyword evidence="6 7" id="KW-0413">Isomerase</keyword>
<dbReference type="Pfam" id="PF03989">
    <property type="entry name" value="DNA_gyraseA_C"/>
    <property type="match status" value="3"/>
</dbReference>
<dbReference type="GO" id="GO:0005524">
    <property type="term" value="F:ATP binding"/>
    <property type="evidence" value="ECO:0007669"/>
    <property type="project" value="InterPro"/>
</dbReference>
<dbReference type="Gene3D" id="3.30.1360.40">
    <property type="match status" value="1"/>
</dbReference>
<evidence type="ECO:0000313" key="10">
    <source>
        <dbReference type="EMBL" id="TWU56580.1"/>
    </source>
</evidence>
<dbReference type="SMART" id="SM00434">
    <property type="entry name" value="TOP4c"/>
    <property type="match status" value="1"/>
</dbReference>
<gene>
    <name evidence="10" type="primary">gyrA_2</name>
    <name evidence="10" type="ORF">Poly51_24960</name>
</gene>
<dbReference type="PROSITE" id="PS52040">
    <property type="entry name" value="TOPO_IIA"/>
    <property type="match status" value="1"/>
</dbReference>
<comment type="catalytic activity">
    <reaction evidence="1 7">
        <text>ATP-dependent breakage, passage and rejoining of double-stranded DNA.</text>
        <dbReference type="EC" id="5.6.2.2"/>
    </reaction>
</comment>
<dbReference type="InterPro" id="IPR050220">
    <property type="entry name" value="Type_II_DNA_Topoisomerases"/>
</dbReference>
<feature type="compositionally biased region" description="Basic residues" evidence="8">
    <location>
        <begin position="40"/>
        <end position="51"/>
    </location>
</feature>
<dbReference type="SUPFAM" id="SSF101904">
    <property type="entry name" value="GyrA/ParC C-terminal domain-like"/>
    <property type="match status" value="1"/>
</dbReference>
<evidence type="ECO:0000259" key="9">
    <source>
        <dbReference type="PROSITE" id="PS52040"/>
    </source>
</evidence>
<proteinExistence type="inferred from homology"/>
<keyword evidence="4 7" id="KW-0799">Topoisomerase</keyword>
<dbReference type="EC" id="5.6.2.2" evidence="3"/>
<dbReference type="Gene3D" id="1.10.268.10">
    <property type="entry name" value="Topoisomerase, domain 3"/>
    <property type="match status" value="1"/>
</dbReference>
<dbReference type="InterPro" id="IPR013758">
    <property type="entry name" value="Topo_IIA_A/C_ab"/>
</dbReference>
<dbReference type="Gene3D" id="2.120.10.90">
    <property type="entry name" value="DNA gyrase/topoisomerase IV, subunit A, C-terminal"/>
    <property type="match status" value="1"/>
</dbReference>
<evidence type="ECO:0000256" key="2">
    <source>
        <dbReference type="ARBA" id="ARBA00008263"/>
    </source>
</evidence>
<keyword evidence="11" id="KW-1185">Reference proteome</keyword>
<dbReference type="NCBIfam" id="NF004044">
    <property type="entry name" value="PRK05561.1"/>
    <property type="match status" value="1"/>
</dbReference>
<comment type="caution">
    <text evidence="10">The sequence shown here is derived from an EMBL/GenBank/DDBJ whole genome shotgun (WGS) entry which is preliminary data.</text>
</comment>
<dbReference type="Gene3D" id="3.90.199.10">
    <property type="entry name" value="Topoisomerase II, domain 5"/>
    <property type="match status" value="1"/>
</dbReference>
<evidence type="ECO:0000256" key="1">
    <source>
        <dbReference type="ARBA" id="ARBA00000185"/>
    </source>
</evidence>
<keyword evidence="5 7" id="KW-0238">DNA-binding</keyword>
<protein>
    <recommendedName>
        <fullName evidence="3">DNA topoisomerase (ATP-hydrolyzing)</fullName>
        <ecNumber evidence="3">5.6.2.2</ecNumber>
    </recommendedName>
</protein>
<dbReference type="InterPro" id="IPR035516">
    <property type="entry name" value="Gyrase/topoIV_suA_C"/>
</dbReference>
<dbReference type="SUPFAM" id="SSF56719">
    <property type="entry name" value="Type II DNA topoisomerase"/>
    <property type="match status" value="1"/>
</dbReference>
<accession>A0A5C6F7N0</accession>
<evidence type="ECO:0000256" key="8">
    <source>
        <dbReference type="SAM" id="MobiDB-lite"/>
    </source>
</evidence>
<dbReference type="CDD" id="cd00187">
    <property type="entry name" value="TOP4c"/>
    <property type="match status" value="1"/>
</dbReference>
<dbReference type="GO" id="GO:0005737">
    <property type="term" value="C:cytoplasm"/>
    <property type="evidence" value="ECO:0007669"/>
    <property type="project" value="TreeGrafter"/>
</dbReference>
<organism evidence="10 11">
    <name type="scientific">Rubripirellula tenax</name>
    <dbReference type="NCBI Taxonomy" id="2528015"/>
    <lineage>
        <taxon>Bacteria</taxon>
        <taxon>Pseudomonadati</taxon>
        <taxon>Planctomycetota</taxon>
        <taxon>Planctomycetia</taxon>
        <taxon>Pirellulales</taxon>
        <taxon>Pirellulaceae</taxon>
        <taxon>Rubripirellula</taxon>
    </lineage>
</organism>
<name>A0A5C6F7N0_9BACT</name>
<feature type="compositionally biased region" description="Polar residues" evidence="8">
    <location>
        <begin position="1"/>
        <end position="11"/>
    </location>
</feature>
<evidence type="ECO:0000256" key="7">
    <source>
        <dbReference type="PROSITE-ProRule" id="PRU01384"/>
    </source>
</evidence>
<comment type="similarity">
    <text evidence="2">Belongs to the type II topoisomerase GyrA/ParC subunit family.</text>
</comment>
<dbReference type="GO" id="GO:0006265">
    <property type="term" value="P:DNA topological change"/>
    <property type="evidence" value="ECO:0007669"/>
    <property type="project" value="UniProtKB-UniRule"/>
</dbReference>
<evidence type="ECO:0000313" key="11">
    <source>
        <dbReference type="Proteomes" id="UP000318288"/>
    </source>
</evidence>
<dbReference type="Proteomes" id="UP000318288">
    <property type="component" value="Unassembled WGS sequence"/>
</dbReference>
<sequence length="848" mass="93243">MRGAGTKQTRLIASATPPSWPTAVSRKPVSFTDKEEFGVAKRRSRNSKGSKKSNDSLFDAVGENLVGVPLRQAAQEKYLNYSLSVITSRALPDVRDGLKPVQRRILYTMDGQNLSATSKHVKCAKVVGDVMGRFHPHGDSSIYEAMVRMAQSFSLRMPLVDGSGNFGSVDGDNAAAMRYTECRMSPIAAEVLADLATRTVAFKPNYDGSREEPVVLPSRMPNLLVNGSTGIAVGMATNIPPHNLREVCNALLKLLRDPEVKDYQLVANDAVQGPDFPTGGQITNTKDELREIYATGTGTVKLRGTVKLVKIDGNRVLQIDSIPFGVNKALMVERIAEIIYSGKLPLVTEVRDLSTEDIRVDLVLRKDADENKVLAYLYKHTQLQNNFNVNLTCLVPTENPEVGAPNRLSLKEILWHFLHFRLDVVTKRLENELRALERRIHILNGFALIFDALDEIIRIIRKSDGKADAAAKIMKRFPADAKGGGLDEEQTDAILELRLYRLARLEINMILDELKNKNKRASEIRKLLAEDTADTNASGRWQIVRGEIEKLIEDFGKSEAGKRRSTIDTVEEEEYTAEDFIVAEECHILVTTDGWVKRQKQIADPSKSRLRQGDTVLGCVAGSTRETIGFFSSLGVCYTARMIDIPASTGFGEPIQKLFKLKDGEKIVATMSFDPRVIGDISEDPKKPDLCPVTHALAATSNGFALRFGLQSFAEPSTRSGRRYARVAGAAKVIDVAAIHGSETILAVSRECRAMVCPAEEINYLSGPGKGVTLIRLAADDQLLGFKASTGDRDLMTVVTNRGAKKTISTAKYRITSRGGRGNEIQKNGKIDLILSLPPGAPPILEEE</sequence>
<evidence type="ECO:0000256" key="3">
    <source>
        <dbReference type="ARBA" id="ARBA00012895"/>
    </source>
</evidence>
<evidence type="ECO:0000256" key="5">
    <source>
        <dbReference type="ARBA" id="ARBA00023125"/>
    </source>
</evidence>
<dbReference type="FunFam" id="3.90.199.10:FF:000001">
    <property type="entry name" value="DNA gyrase subunit A"/>
    <property type="match status" value="1"/>
</dbReference>
<dbReference type="PANTHER" id="PTHR43493:SF5">
    <property type="entry name" value="DNA GYRASE SUBUNIT A, CHLOROPLASTIC_MITOCHONDRIAL"/>
    <property type="match status" value="1"/>
</dbReference>
<dbReference type="GO" id="GO:0003677">
    <property type="term" value="F:DNA binding"/>
    <property type="evidence" value="ECO:0007669"/>
    <property type="project" value="UniProtKB-UniRule"/>
</dbReference>
<dbReference type="InterPro" id="IPR013757">
    <property type="entry name" value="Topo_IIA_A_a_sf"/>
</dbReference>
<dbReference type="PANTHER" id="PTHR43493">
    <property type="entry name" value="DNA GYRASE/TOPOISOMERASE SUBUNIT A"/>
    <property type="match status" value="1"/>
</dbReference>
<dbReference type="InterPro" id="IPR013760">
    <property type="entry name" value="Topo_IIA-like_dom_sf"/>
</dbReference>
<feature type="domain" description="Topo IIA-type catalytic" evidence="9">
    <location>
        <begin position="91"/>
        <end position="575"/>
    </location>
</feature>
<reference evidence="10 11" key="1">
    <citation type="submission" date="2019-02" db="EMBL/GenBank/DDBJ databases">
        <title>Deep-cultivation of Planctomycetes and their phenomic and genomic characterization uncovers novel biology.</title>
        <authorList>
            <person name="Wiegand S."/>
            <person name="Jogler M."/>
            <person name="Boedeker C."/>
            <person name="Pinto D."/>
            <person name="Vollmers J."/>
            <person name="Rivas-Marin E."/>
            <person name="Kohn T."/>
            <person name="Peeters S.H."/>
            <person name="Heuer A."/>
            <person name="Rast P."/>
            <person name="Oberbeckmann S."/>
            <person name="Bunk B."/>
            <person name="Jeske O."/>
            <person name="Meyerdierks A."/>
            <person name="Storesund J.E."/>
            <person name="Kallscheuer N."/>
            <person name="Luecker S."/>
            <person name="Lage O.M."/>
            <person name="Pohl T."/>
            <person name="Merkel B.J."/>
            <person name="Hornburger P."/>
            <person name="Mueller R.-W."/>
            <person name="Bruemmer F."/>
            <person name="Labrenz M."/>
            <person name="Spormann A.M."/>
            <person name="Op Den Camp H."/>
            <person name="Overmann J."/>
            <person name="Amann R."/>
            <person name="Jetten M.S.M."/>
            <person name="Mascher T."/>
            <person name="Medema M.H."/>
            <person name="Devos D.P."/>
            <person name="Kaster A.-K."/>
            <person name="Ovreas L."/>
            <person name="Rohde M."/>
            <person name="Galperin M.Y."/>
            <person name="Jogler C."/>
        </authorList>
    </citation>
    <scope>NUCLEOTIDE SEQUENCE [LARGE SCALE GENOMIC DNA]</scope>
    <source>
        <strain evidence="10 11">Poly51</strain>
    </source>
</reference>
<dbReference type="InterPro" id="IPR006691">
    <property type="entry name" value="GyrA/parC_rep"/>
</dbReference>
<dbReference type="InterPro" id="IPR002205">
    <property type="entry name" value="Topo_IIA_dom_A"/>
</dbReference>
<dbReference type="AlphaFoldDB" id="A0A5C6F7N0"/>
<evidence type="ECO:0000256" key="4">
    <source>
        <dbReference type="ARBA" id="ARBA00023029"/>
    </source>
</evidence>
<dbReference type="GO" id="GO:0009330">
    <property type="term" value="C:DNA topoisomerase type II (double strand cut, ATP-hydrolyzing) complex"/>
    <property type="evidence" value="ECO:0007669"/>
    <property type="project" value="TreeGrafter"/>
</dbReference>
<feature type="region of interest" description="Disordered" evidence="8">
    <location>
        <begin position="1"/>
        <end position="55"/>
    </location>
</feature>
<feature type="active site" description="O-(5'-phospho-DNA)-tyrosine intermediate" evidence="7">
    <location>
        <position position="179"/>
    </location>
</feature>